<sequence length="262" mass="29147">MQASFLPSLQRFVSSPRFQAHFLRGATTTCSCMKRKMVKIGTHSGTFHCDEALGVFMLKQTAQFAEGEVVRSRDPEVLKDMDVVIDVGGTYDPSSHRYDHHQREFAEVFGHGFTCSKLSSAGLVYRHFGKEVISKLMNIPTNHPDMQAIYLQLYKAFIESVDAADNGVNPYDTAAPPKYLNNTTLQARVARLNPRWNEAYTDETLYQGFLKAVELTGNEFTGMASDVVHSWLPGRGYVKVCQFAFPANLLSPLSPCAGASSF</sequence>
<organism evidence="2 3">
    <name type="scientific">Dunaliella salina</name>
    <name type="common">Green alga</name>
    <name type="synonym">Protococcus salinus</name>
    <dbReference type="NCBI Taxonomy" id="3046"/>
    <lineage>
        <taxon>Eukaryota</taxon>
        <taxon>Viridiplantae</taxon>
        <taxon>Chlorophyta</taxon>
        <taxon>core chlorophytes</taxon>
        <taxon>Chlorophyceae</taxon>
        <taxon>CS clade</taxon>
        <taxon>Chlamydomonadales</taxon>
        <taxon>Dunaliellaceae</taxon>
        <taxon>Dunaliella</taxon>
    </lineage>
</organism>
<reference evidence="2" key="1">
    <citation type="submission" date="2017-08" db="EMBL/GenBank/DDBJ databases">
        <authorList>
            <person name="Polle J.E."/>
            <person name="Barry K."/>
            <person name="Cushman J."/>
            <person name="Schmutz J."/>
            <person name="Tran D."/>
            <person name="Hathwaick L.T."/>
            <person name="Yim W.C."/>
            <person name="Jenkins J."/>
            <person name="Mckie-Krisberg Z.M."/>
            <person name="Prochnik S."/>
            <person name="Lindquist E."/>
            <person name="Dockter R.B."/>
            <person name="Adam C."/>
            <person name="Molina H."/>
            <person name="Bunkerborg J."/>
            <person name="Jin E."/>
            <person name="Buchheim M."/>
            <person name="Magnuson J."/>
        </authorList>
    </citation>
    <scope>NUCLEOTIDE SEQUENCE</scope>
    <source>
        <strain evidence="2">CCAP 19/18</strain>
    </source>
</reference>
<evidence type="ECO:0008006" key="4">
    <source>
        <dbReference type="Google" id="ProtNLM"/>
    </source>
</evidence>
<protein>
    <recommendedName>
        <fullName evidence="4">Metal-dependent protein hydrolase</fullName>
    </recommendedName>
</protein>
<dbReference type="Pfam" id="PF03690">
    <property type="entry name" value="MYG1_exonuc"/>
    <property type="match status" value="1"/>
</dbReference>
<evidence type="ECO:0000313" key="3">
    <source>
        <dbReference type="Proteomes" id="UP000815325"/>
    </source>
</evidence>
<dbReference type="PANTHER" id="PTHR11215:SF1">
    <property type="entry name" value="MYG1 EXONUCLEASE"/>
    <property type="match status" value="1"/>
</dbReference>
<dbReference type="Proteomes" id="UP000815325">
    <property type="component" value="Unassembled WGS sequence"/>
</dbReference>
<dbReference type="EMBL" id="MU070189">
    <property type="protein sequence ID" value="KAF5829217.1"/>
    <property type="molecule type" value="Genomic_DNA"/>
</dbReference>
<comment type="caution">
    <text evidence="2">The sequence shown here is derived from an EMBL/GenBank/DDBJ whole genome shotgun (WGS) entry which is preliminary data.</text>
</comment>
<accession>A0ABQ7G3R3</accession>
<comment type="similarity">
    <text evidence="1">Belongs to the MYG1 family.</text>
</comment>
<proteinExistence type="inferred from homology"/>
<keyword evidence="3" id="KW-1185">Reference proteome</keyword>
<name>A0ABQ7G3R3_DUNSA</name>
<evidence type="ECO:0000313" key="2">
    <source>
        <dbReference type="EMBL" id="KAF5829217.1"/>
    </source>
</evidence>
<dbReference type="PANTHER" id="PTHR11215">
    <property type="entry name" value="METAL DEPENDENT HYDROLASE - RELATED"/>
    <property type="match status" value="1"/>
</dbReference>
<dbReference type="InterPro" id="IPR003226">
    <property type="entry name" value="MYG1_exonuclease"/>
</dbReference>
<gene>
    <name evidence="2" type="ORF">DUNSADRAFT_16394</name>
</gene>
<evidence type="ECO:0000256" key="1">
    <source>
        <dbReference type="ARBA" id="ARBA00010105"/>
    </source>
</evidence>